<protein>
    <submittedName>
        <fullName evidence="1">Uncharacterized protein</fullName>
    </submittedName>
</protein>
<dbReference type="AlphaFoldDB" id="A0A2P2PI52"/>
<evidence type="ECO:0000313" key="1">
    <source>
        <dbReference type="EMBL" id="MBX54458.1"/>
    </source>
</evidence>
<dbReference type="EMBL" id="GGEC01073974">
    <property type="protein sequence ID" value="MBX54458.1"/>
    <property type="molecule type" value="Transcribed_RNA"/>
</dbReference>
<proteinExistence type="predicted"/>
<accession>A0A2P2PI52</accession>
<name>A0A2P2PI52_RHIMU</name>
<organism evidence="1">
    <name type="scientific">Rhizophora mucronata</name>
    <name type="common">Asiatic mangrove</name>
    <dbReference type="NCBI Taxonomy" id="61149"/>
    <lineage>
        <taxon>Eukaryota</taxon>
        <taxon>Viridiplantae</taxon>
        <taxon>Streptophyta</taxon>
        <taxon>Embryophyta</taxon>
        <taxon>Tracheophyta</taxon>
        <taxon>Spermatophyta</taxon>
        <taxon>Magnoliopsida</taxon>
        <taxon>eudicotyledons</taxon>
        <taxon>Gunneridae</taxon>
        <taxon>Pentapetalae</taxon>
        <taxon>rosids</taxon>
        <taxon>fabids</taxon>
        <taxon>Malpighiales</taxon>
        <taxon>Rhizophoraceae</taxon>
        <taxon>Rhizophora</taxon>
    </lineage>
</organism>
<sequence>MLWCLHFICLEFRVGCSEFSSHISRVIIVSLSRTV</sequence>
<reference evidence="1" key="1">
    <citation type="submission" date="2018-02" db="EMBL/GenBank/DDBJ databases">
        <title>Rhizophora mucronata_Transcriptome.</title>
        <authorList>
            <person name="Meera S.P."/>
            <person name="Sreeshan A."/>
            <person name="Augustine A."/>
        </authorList>
    </citation>
    <scope>NUCLEOTIDE SEQUENCE</scope>
    <source>
        <tissue evidence="1">Leaf</tissue>
    </source>
</reference>